<dbReference type="GO" id="GO:0005762">
    <property type="term" value="C:mitochondrial large ribosomal subunit"/>
    <property type="evidence" value="ECO:0007669"/>
    <property type="project" value="TreeGrafter"/>
</dbReference>
<evidence type="ECO:0000313" key="8">
    <source>
        <dbReference type="Proteomes" id="UP000659654"/>
    </source>
</evidence>
<dbReference type="WBParaSite" id="BXY_1612900.1">
    <property type="protein sequence ID" value="BXY_1612900.1"/>
    <property type="gene ID" value="BXY_1612900"/>
</dbReference>
<sequence>MSAKIVPSLPSIKAAIGHIPQRLKTAQFEAPRGRLEILRRMITQLVREERVEFKHNRAVEARPYAERLIQLSVHRGADDEYTNKMLDWWLMEPKLKNKMFDDIVPRLRSTEEPYTYIIALPKRRVMMYKDKRIERPQILRMAVLEINGHPFPSLKQLEESRLELLKEKCL</sequence>
<evidence type="ECO:0000256" key="3">
    <source>
        <dbReference type="ARBA" id="ARBA00023274"/>
    </source>
</evidence>
<dbReference type="AlphaFoldDB" id="A0A1I7SSW1"/>
<dbReference type="GO" id="GO:0003735">
    <property type="term" value="F:structural constituent of ribosome"/>
    <property type="evidence" value="ECO:0007669"/>
    <property type="project" value="InterPro"/>
</dbReference>
<gene>
    <name evidence="6" type="ORF">BXYJ_LOCUS6885</name>
</gene>
<organism evidence="7 9">
    <name type="scientific">Bursaphelenchus xylophilus</name>
    <name type="common">Pinewood nematode worm</name>
    <name type="synonym">Aphelenchoides xylophilus</name>
    <dbReference type="NCBI Taxonomy" id="6326"/>
    <lineage>
        <taxon>Eukaryota</taxon>
        <taxon>Metazoa</taxon>
        <taxon>Ecdysozoa</taxon>
        <taxon>Nematoda</taxon>
        <taxon>Chromadorea</taxon>
        <taxon>Rhabditida</taxon>
        <taxon>Tylenchina</taxon>
        <taxon>Tylenchomorpha</taxon>
        <taxon>Aphelenchoidea</taxon>
        <taxon>Aphelenchoididae</taxon>
        <taxon>Bursaphelenchus</taxon>
    </lineage>
</organism>
<protein>
    <recommendedName>
        <fullName evidence="4">Large ribosomal subunit protein bL17m</fullName>
    </recommendedName>
    <alternativeName>
        <fullName evidence="5">39S ribosomal protein L17, mitochondrial</fullName>
    </alternativeName>
</protein>
<evidence type="ECO:0000313" key="9">
    <source>
        <dbReference type="WBParaSite" id="BXY_1612900.1"/>
    </source>
</evidence>
<evidence type="ECO:0000256" key="4">
    <source>
        <dbReference type="ARBA" id="ARBA00035290"/>
    </source>
</evidence>
<dbReference type="PANTHER" id="PTHR14413:SF16">
    <property type="entry name" value="LARGE RIBOSOMAL SUBUNIT PROTEIN BL17M"/>
    <property type="match status" value="1"/>
</dbReference>
<dbReference type="PANTHER" id="PTHR14413">
    <property type="entry name" value="RIBOSOMAL PROTEIN L17"/>
    <property type="match status" value="1"/>
</dbReference>
<keyword evidence="2" id="KW-0689">Ribosomal protein</keyword>
<evidence type="ECO:0000256" key="2">
    <source>
        <dbReference type="ARBA" id="ARBA00022980"/>
    </source>
</evidence>
<comment type="similarity">
    <text evidence="1">Belongs to the bacterial ribosomal protein bL17 family.</text>
</comment>
<evidence type="ECO:0000256" key="1">
    <source>
        <dbReference type="ARBA" id="ARBA00008777"/>
    </source>
</evidence>
<dbReference type="Gene3D" id="3.90.1030.10">
    <property type="entry name" value="Ribosomal protein L17"/>
    <property type="match status" value="1"/>
</dbReference>
<keyword evidence="3" id="KW-0687">Ribonucleoprotein</keyword>
<evidence type="ECO:0000256" key="5">
    <source>
        <dbReference type="ARBA" id="ARBA00035413"/>
    </source>
</evidence>
<dbReference type="Proteomes" id="UP000659654">
    <property type="component" value="Unassembled WGS sequence"/>
</dbReference>
<dbReference type="Pfam" id="PF01196">
    <property type="entry name" value="Ribosomal_L17"/>
    <property type="match status" value="1"/>
</dbReference>
<dbReference type="OrthoDB" id="275000at2759"/>
<dbReference type="SMR" id="A0A1I7SSW1"/>
<dbReference type="InterPro" id="IPR000456">
    <property type="entry name" value="Ribosomal_bL17"/>
</dbReference>
<dbReference type="EMBL" id="CAJFCV020000003">
    <property type="protein sequence ID" value="CAG9108860.1"/>
    <property type="molecule type" value="Genomic_DNA"/>
</dbReference>
<proteinExistence type="inferred from homology"/>
<dbReference type="eggNOG" id="KOG3280">
    <property type="taxonomic scope" value="Eukaryota"/>
</dbReference>
<reference evidence="9" key="1">
    <citation type="submission" date="2016-11" db="UniProtKB">
        <authorList>
            <consortium name="WormBaseParasite"/>
        </authorList>
    </citation>
    <scope>IDENTIFICATION</scope>
</reference>
<dbReference type="SUPFAM" id="SSF64263">
    <property type="entry name" value="Prokaryotic ribosomal protein L17"/>
    <property type="match status" value="1"/>
</dbReference>
<evidence type="ECO:0000313" key="7">
    <source>
        <dbReference type="Proteomes" id="UP000095284"/>
    </source>
</evidence>
<name>A0A1I7SSW1_BURXY</name>
<dbReference type="GO" id="GO:0006412">
    <property type="term" value="P:translation"/>
    <property type="evidence" value="ECO:0007669"/>
    <property type="project" value="InterPro"/>
</dbReference>
<dbReference type="Proteomes" id="UP000095284">
    <property type="component" value="Unplaced"/>
</dbReference>
<keyword evidence="8" id="KW-1185">Reference proteome</keyword>
<dbReference type="EMBL" id="CAJFDI010000003">
    <property type="protein sequence ID" value="CAD5221853.1"/>
    <property type="molecule type" value="Genomic_DNA"/>
</dbReference>
<dbReference type="Proteomes" id="UP000582659">
    <property type="component" value="Unassembled WGS sequence"/>
</dbReference>
<dbReference type="InterPro" id="IPR036373">
    <property type="entry name" value="Ribosomal_bL17_sf"/>
</dbReference>
<accession>A0A1I7SSW1</accession>
<evidence type="ECO:0000313" key="6">
    <source>
        <dbReference type="EMBL" id="CAD5221853.1"/>
    </source>
</evidence>
<reference evidence="6" key="2">
    <citation type="submission" date="2020-09" db="EMBL/GenBank/DDBJ databases">
        <authorList>
            <person name="Kikuchi T."/>
        </authorList>
    </citation>
    <scope>NUCLEOTIDE SEQUENCE</scope>
    <source>
        <strain evidence="6">Ka4C1</strain>
    </source>
</reference>